<gene>
    <name evidence="7" type="ORF">ACFOHH_25350</name>
</gene>
<dbReference type="InterPro" id="IPR050109">
    <property type="entry name" value="HTH-type_TetR-like_transc_reg"/>
</dbReference>
<evidence type="ECO:0000256" key="4">
    <source>
        <dbReference type="PROSITE-ProRule" id="PRU00335"/>
    </source>
</evidence>
<proteinExistence type="predicted"/>
<reference evidence="8" key="1">
    <citation type="journal article" date="2019" name="Int. J. Syst. Evol. Microbiol.">
        <title>The Global Catalogue of Microorganisms (GCM) 10K type strain sequencing project: providing services to taxonomists for standard genome sequencing and annotation.</title>
        <authorList>
            <consortium name="The Broad Institute Genomics Platform"/>
            <consortium name="The Broad Institute Genome Sequencing Center for Infectious Disease"/>
            <person name="Wu L."/>
            <person name="Ma J."/>
        </authorList>
    </citation>
    <scope>NUCLEOTIDE SEQUENCE [LARGE SCALE GENOMIC DNA]</scope>
    <source>
        <strain evidence="8">KCTC 52677</strain>
    </source>
</reference>
<evidence type="ECO:0000313" key="7">
    <source>
        <dbReference type="EMBL" id="MFC3076458.1"/>
    </source>
</evidence>
<dbReference type="SUPFAM" id="SSF46689">
    <property type="entry name" value="Homeodomain-like"/>
    <property type="match status" value="1"/>
</dbReference>
<dbReference type="PROSITE" id="PS50977">
    <property type="entry name" value="HTH_TETR_2"/>
    <property type="match status" value="1"/>
</dbReference>
<dbReference type="InterPro" id="IPR036271">
    <property type="entry name" value="Tet_transcr_reg_TetR-rel_C_sf"/>
</dbReference>
<dbReference type="InterPro" id="IPR001647">
    <property type="entry name" value="HTH_TetR"/>
</dbReference>
<evidence type="ECO:0000256" key="3">
    <source>
        <dbReference type="ARBA" id="ARBA00023163"/>
    </source>
</evidence>
<evidence type="ECO:0000256" key="2">
    <source>
        <dbReference type="ARBA" id="ARBA00023125"/>
    </source>
</evidence>
<dbReference type="PRINTS" id="PR00455">
    <property type="entry name" value="HTHTETR"/>
</dbReference>
<keyword evidence="8" id="KW-1185">Reference proteome</keyword>
<dbReference type="InterPro" id="IPR011075">
    <property type="entry name" value="TetR_C"/>
</dbReference>
<comment type="caution">
    <text evidence="7">The sequence shown here is derived from an EMBL/GenBank/DDBJ whole genome shotgun (WGS) entry which is preliminary data.</text>
</comment>
<evidence type="ECO:0000256" key="5">
    <source>
        <dbReference type="SAM" id="MobiDB-lite"/>
    </source>
</evidence>
<dbReference type="EMBL" id="JBHRSP010000065">
    <property type="protein sequence ID" value="MFC3076458.1"/>
    <property type="molecule type" value="Genomic_DNA"/>
</dbReference>
<dbReference type="PANTHER" id="PTHR30055:SF226">
    <property type="entry name" value="HTH-TYPE TRANSCRIPTIONAL REGULATOR PKSA"/>
    <property type="match status" value="1"/>
</dbReference>
<feature type="region of interest" description="Disordered" evidence="5">
    <location>
        <begin position="7"/>
        <end position="29"/>
    </location>
</feature>
<dbReference type="InterPro" id="IPR023772">
    <property type="entry name" value="DNA-bd_HTH_TetR-type_CS"/>
</dbReference>
<dbReference type="Proteomes" id="UP001595377">
    <property type="component" value="Unassembled WGS sequence"/>
</dbReference>
<dbReference type="Pfam" id="PF16859">
    <property type="entry name" value="TetR_C_11"/>
    <property type="match status" value="1"/>
</dbReference>
<dbReference type="PROSITE" id="PS01081">
    <property type="entry name" value="HTH_TETR_1"/>
    <property type="match status" value="1"/>
</dbReference>
<feature type="domain" description="HTH tetR-type" evidence="6">
    <location>
        <begin position="29"/>
        <end position="89"/>
    </location>
</feature>
<organism evidence="7 8">
    <name type="scientific">Shinella pollutisoli</name>
    <dbReference type="NCBI Taxonomy" id="2250594"/>
    <lineage>
        <taxon>Bacteria</taxon>
        <taxon>Pseudomonadati</taxon>
        <taxon>Pseudomonadota</taxon>
        <taxon>Alphaproteobacteria</taxon>
        <taxon>Hyphomicrobiales</taxon>
        <taxon>Rhizobiaceae</taxon>
        <taxon>Shinella</taxon>
    </lineage>
</organism>
<name>A0ABV7DQD9_9HYPH</name>
<evidence type="ECO:0000259" key="6">
    <source>
        <dbReference type="PROSITE" id="PS50977"/>
    </source>
</evidence>
<accession>A0ABV7DQD9</accession>
<evidence type="ECO:0000256" key="1">
    <source>
        <dbReference type="ARBA" id="ARBA00023015"/>
    </source>
</evidence>
<keyword evidence="3" id="KW-0804">Transcription</keyword>
<dbReference type="Gene3D" id="1.10.357.10">
    <property type="entry name" value="Tetracycline Repressor, domain 2"/>
    <property type="match status" value="1"/>
</dbReference>
<dbReference type="SUPFAM" id="SSF48498">
    <property type="entry name" value="Tetracyclin repressor-like, C-terminal domain"/>
    <property type="match status" value="1"/>
</dbReference>
<dbReference type="Pfam" id="PF00440">
    <property type="entry name" value="TetR_N"/>
    <property type="match status" value="1"/>
</dbReference>
<dbReference type="Gene3D" id="1.10.10.60">
    <property type="entry name" value="Homeodomain-like"/>
    <property type="match status" value="1"/>
</dbReference>
<keyword evidence="1" id="KW-0805">Transcription regulation</keyword>
<keyword evidence="2 4" id="KW-0238">DNA-binding</keyword>
<dbReference type="InterPro" id="IPR009057">
    <property type="entry name" value="Homeodomain-like_sf"/>
</dbReference>
<dbReference type="PANTHER" id="PTHR30055">
    <property type="entry name" value="HTH-TYPE TRANSCRIPTIONAL REGULATOR RUTR"/>
    <property type="match status" value="1"/>
</dbReference>
<protein>
    <submittedName>
        <fullName evidence="7">TetR/AcrR family transcriptional regulator</fullName>
    </submittedName>
</protein>
<sequence>MIYMMAMNERANEHQRRLPPAERGRTQDTSRDDLIIEAALELLAEKGYHGLTMTDVAARAGVSKATLYRRWTAKADVVADAVATLSPMKPPHYPGTSLRDDLVALMEQAGNCDDRPEIVTATMEMARSHPDLYRTLSDRFSMFVRTELEKLAKRAADEGHAPLSEVELEVLSDTVIALLAHNAGPAGASIPRERLIALVDHVLLVLITATRGAK</sequence>
<dbReference type="RefSeq" id="WP_257318446.1">
    <property type="nucleotide sequence ID" value="NZ_JANFDG010000060.1"/>
</dbReference>
<feature type="DNA-binding region" description="H-T-H motif" evidence="4">
    <location>
        <begin position="52"/>
        <end position="71"/>
    </location>
</feature>
<feature type="compositionally biased region" description="Basic and acidic residues" evidence="5">
    <location>
        <begin position="10"/>
        <end position="29"/>
    </location>
</feature>
<evidence type="ECO:0000313" key="8">
    <source>
        <dbReference type="Proteomes" id="UP001595377"/>
    </source>
</evidence>